<proteinExistence type="predicted"/>
<dbReference type="OrthoDB" id="165521at2"/>
<dbReference type="Pfam" id="PF14470">
    <property type="entry name" value="bPH_3"/>
    <property type="match status" value="1"/>
</dbReference>
<sequence length="123" mass="13486">MTNIIHDKPEQLEQIRAGLLQGEIVYAVYDCIGVGTGFVGITNMRVILQDKSFVGNKLAIVSVPYKNIRSVSMLSNKSMMGRFASTSSIGIDTGGSIKEADFRGDDKARHAHDLILWNVLTTK</sequence>
<name>A0A558GZR1_PAENT</name>
<dbReference type="EMBL" id="VNFK01000008">
    <property type="protein sequence ID" value="TVU62374.1"/>
    <property type="molecule type" value="Genomic_DNA"/>
</dbReference>
<reference evidence="2 3" key="1">
    <citation type="submission" date="2019-07" db="EMBL/GenBank/DDBJ databases">
        <title>Diversity of Bacteria from Kongsfjorden, Arctic.</title>
        <authorList>
            <person name="Yu Y."/>
        </authorList>
    </citation>
    <scope>NUCLEOTIDE SEQUENCE [LARGE SCALE GENOMIC DNA]</scope>
    <source>
        <strain evidence="2 3">SM1928</strain>
    </source>
</reference>
<dbReference type="SUPFAM" id="SSF50729">
    <property type="entry name" value="PH domain-like"/>
    <property type="match status" value="1"/>
</dbReference>
<dbReference type="AlphaFoldDB" id="A0A558GZR1"/>
<comment type="caution">
    <text evidence="2">The sequence shown here is derived from an EMBL/GenBank/DDBJ whole genome shotgun (WGS) entry which is preliminary data.</text>
</comment>
<dbReference type="InterPro" id="IPR037063">
    <property type="entry name" value="PHb_sf"/>
</dbReference>
<organism evidence="2 3">
    <name type="scientific">Paenarthrobacter nitroguajacolicus</name>
    <name type="common">Arthrobacter nitroguajacolicus</name>
    <dbReference type="NCBI Taxonomy" id="211146"/>
    <lineage>
        <taxon>Bacteria</taxon>
        <taxon>Bacillati</taxon>
        <taxon>Actinomycetota</taxon>
        <taxon>Actinomycetes</taxon>
        <taxon>Micrococcales</taxon>
        <taxon>Micrococcaceae</taxon>
        <taxon>Paenarthrobacter</taxon>
    </lineage>
</organism>
<dbReference type="Gene3D" id="2.30.29.50">
    <property type="entry name" value="Bacterial Pleckstrin homology domain"/>
    <property type="match status" value="1"/>
</dbReference>
<dbReference type="RefSeq" id="WP_144650587.1">
    <property type="nucleotide sequence ID" value="NZ_JBLYIE010000014.1"/>
</dbReference>
<feature type="domain" description="YokE-like PH" evidence="1">
    <location>
        <begin position="23"/>
        <end position="83"/>
    </location>
</feature>
<protein>
    <submittedName>
        <fullName evidence="2">PH domain-containing protein</fullName>
    </submittedName>
</protein>
<dbReference type="Proteomes" id="UP000316500">
    <property type="component" value="Unassembled WGS sequence"/>
</dbReference>
<gene>
    <name evidence="2" type="ORF">FQP90_12080</name>
</gene>
<evidence type="ECO:0000313" key="2">
    <source>
        <dbReference type="EMBL" id="TVU62374.1"/>
    </source>
</evidence>
<accession>A0A558GZR1</accession>
<evidence type="ECO:0000313" key="3">
    <source>
        <dbReference type="Proteomes" id="UP000316500"/>
    </source>
</evidence>
<evidence type="ECO:0000259" key="1">
    <source>
        <dbReference type="Pfam" id="PF14470"/>
    </source>
</evidence>
<dbReference type="InterPro" id="IPR039519">
    <property type="entry name" value="YokE-like_PH"/>
</dbReference>